<keyword evidence="3" id="KW-1185">Reference proteome</keyword>
<name>A0AAE1GAZ6_PETCI</name>
<evidence type="ECO:0000313" key="3">
    <source>
        <dbReference type="Proteomes" id="UP001286313"/>
    </source>
</evidence>
<organism evidence="2 3">
    <name type="scientific">Petrolisthes cinctipes</name>
    <name type="common">Flat porcelain crab</name>
    <dbReference type="NCBI Taxonomy" id="88211"/>
    <lineage>
        <taxon>Eukaryota</taxon>
        <taxon>Metazoa</taxon>
        <taxon>Ecdysozoa</taxon>
        <taxon>Arthropoda</taxon>
        <taxon>Crustacea</taxon>
        <taxon>Multicrustacea</taxon>
        <taxon>Malacostraca</taxon>
        <taxon>Eumalacostraca</taxon>
        <taxon>Eucarida</taxon>
        <taxon>Decapoda</taxon>
        <taxon>Pleocyemata</taxon>
        <taxon>Anomura</taxon>
        <taxon>Galatheoidea</taxon>
        <taxon>Porcellanidae</taxon>
        <taxon>Petrolisthes</taxon>
    </lineage>
</organism>
<accession>A0AAE1GAZ6</accession>
<evidence type="ECO:0000313" key="2">
    <source>
        <dbReference type="EMBL" id="KAK3888481.1"/>
    </source>
</evidence>
<evidence type="ECO:0000256" key="1">
    <source>
        <dbReference type="SAM" id="SignalP"/>
    </source>
</evidence>
<dbReference type="EMBL" id="JAWQEG010000549">
    <property type="protein sequence ID" value="KAK3888481.1"/>
    <property type="molecule type" value="Genomic_DNA"/>
</dbReference>
<reference evidence="2" key="1">
    <citation type="submission" date="2023-10" db="EMBL/GenBank/DDBJ databases">
        <title>Genome assemblies of two species of porcelain crab, Petrolisthes cinctipes and Petrolisthes manimaculis (Anomura: Porcellanidae).</title>
        <authorList>
            <person name="Angst P."/>
        </authorList>
    </citation>
    <scope>NUCLEOTIDE SEQUENCE</scope>
    <source>
        <strain evidence="2">PB745_01</strain>
        <tissue evidence="2">Gill</tissue>
    </source>
</reference>
<proteinExistence type="predicted"/>
<dbReference type="Gene3D" id="3.40.190.10">
    <property type="entry name" value="Periplasmic binding protein-like II"/>
    <property type="match status" value="1"/>
</dbReference>
<feature type="signal peptide" evidence="1">
    <location>
        <begin position="1"/>
        <end position="16"/>
    </location>
</feature>
<comment type="caution">
    <text evidence="2">The sequence shown here is derived from an EMBL/GenBank/DDBJ whole genome shotgun (WGS) entry which is preliminary data.</text>
</comment>
<gene>
    <name evidence="2" type="ORF">Pcinc_007463</name>
</gene>
<sequence length="90" mass="10183">MLVGWWLAGCLVITLTYRSSLISHLVVQGKSPEINSMEDLIERDGWSWGATEMSGAFKTFFKTSPNPAMQKVYKQMQVQVSPLEQTSTRQ</sequence>
<protein>
    <submittedName>
        <fullName evidence="2">Uncharacterized protein</fullName>
    </submittedName>
</protein>
<feature type="chain" id="PRO_5041917489" evidence="1">
    <location>
        <begin position="17"/>
        <end position="90"/>
    </location>
</feature>
<keyword evidence="1" id="KW-0732">Signal</keyword>
<dbReference type="Proteomes" id="UP001286313">
    <property type="component" value="Unassembled WGS sequence"/>
</dbReference>
<dbReference type="AlphaFoldDB" id="A0AAE1GAZ6"/>